<dbReference type="InterPro" id="IPR002022">
    <property type="entry name" value="Pec_lyase"/>
</dbReference>
<evidence type="ECO:0000256" key="4">
    <source>
        <dbReference type="ARBA" id="ARBA00036818"/>
    </source>
</evidence>
<dbReference type="InterPro" id="IPR011050">
    <property type="entry name" value="Pectin_lyase_fold/virulence"/>
</dbReference>
<dbReference type="InterPro" id="IPR045032">
    <property type="entry name" value="PEL"/>
</dbReference>
<keyword evidence="3 7" id="KW-0456">Lyase</keyword>
<dbReference type="SUPFAM" id="SSF50370">
    <property type="entry name" value="Ricin B-like lectins"/>
    <property type="match status" value="1"/>
</dbReference>
<keyword evidence="7" id="KW-0119">Carbohydrate metabolism</keyword>
<reference evidence="11" key="1">
    <citation type="journal article" date="2019" name="Int. J. Syst. Evol. Microbiol.">
        <title>The Global Catalogue of Microorganisms (GCM) 10K type strain sequencing project: providing services to taxonomists for standard genome sequencing and annotation.</title>
        <authorList>
            <consortium name="The Broad Institute Genomics Platform"/>
            <consortium name="The Broad Institute Genome Sequencing Center for Infectious Disease"/>
            <person name="Wu L."/>
            <person name="Ma J."/>
        </authorList>
    </citation>
    <scope>NUCLEOTIDE SEQUENCE [LARGE SCALE GENOMIC DNA]</scope>
    <source>
        <strain evidence="11">KCTC 62784</strain>
    </source>
</reference>
<dbReference type="SMART" id="SM00656">
    <property type="entry name" value="Amb_all"/>
    <property type="match status" value="1"/>
</dbReference>
<dbReference type="InterPro" id="IPR035992">
    <property type="entry name" value="Ricin_B-like_lectins"/>
</dbReference>
<keyword evidence="7" id="KW-0624">Polysaccharide degradation</keyword>
<dbReference type="PROSITE" id="PS50231">
    <property type="entry name" value="RICIN_B_LECTIN"/>
    <property type="match status" value="1"/>
</dbReference>
<dbReference type="Gene3D" id="2.80.10.50">
    <property type="match status" value="3"/>
</dbReference>
<comment type="function">
    <text evidence="5">Pectinolytic enzymes consist of four classes of enzymes: pectin lyase, polygalacturonase, pectin methylesterase and rhamnogalacturonase. Among pectinolytic enzymes, pectin lyase is the most important in depolymerization of pectin, since it cleaves internal glycosidic bonds of highly methylated pectins.</text>
</comment>
<comment type="similarity">
    <text evidence="7">Belongs to the polysaccharide lyase 1 family.</text>
</comment>
<dbReference type="Pfam" id="PF00544">
    <property type="entry name" value="Pectate_lyase_4"/>
    <property type="match status" value="1"/>
</dbReference>
<dbReference type="Proteomes" id="UP001595384">
    <property type="component" value="Unassembled WGS sequence"/>
</dbReference>
<comment type="caution">
    <text evidence="10">The sequence shown here is derived from an EMBL/GenBank/DDBJ whole genome shotgun (WGS) entry which is preliminary data.</text>
</comment>
<dbReference type="SUPFAM" id="SSF51126">
    <property type="entry name" value="Pectin lyase-like"/>
    <property type="match status" value="1"/>
</dbReference>
<proteinExistence type="inferred from homology"/>
<evidence type="ECO:0000313" key="10">
    <source>
        <dbReference type="EMBL" id="MFC3024587.1"/>
    </source>
</evidence>
<evidence type="ECO:0000313" key="11">
    <source>
        <dbReference type="Proteomes" id="UP001595384"/>
    </source>
</evidence>
<evidence type="ECO:0000256" key="3">
    <source>
        <dbReference type="ARBA" id="ARBA00023239"/>
    </source>
</evidence>
<protein>
    <recommendedName>
        <fullName evidence="6">pectin lyase</fullName>
        <ecNumber evidence="6">4.2.2.10</ecNumber>
    </recommendedName>
</protein>
<dbReference type="CDD" id="cd00161">
    <property type="entry name" value="beta-trefoil_Ricin-like"/>
    <property type="match status" value="1"/>
</dbReference>
<gene>
    <name evidence="10" type="ORF">ACFODT_12200</name>
</gene>
<keyword evidence="11" id="KW-1185">Reference proteome</keyword>
<dbReference type="Pfam" id="PF14200">
    <property type="entry name" value="RicinB_lectin_2"/>
    <property type="match status" value="1"/>
</dbReference>
<comment type="subcellular location">
    <subcellularLocation>
        <location evidence="7">Secreted</location>
    </subcellularLocation>
</comment>
<dbReference type="EMBL" id="JBHRSE010000083">
    <property type="protein sequence ID" value="MFC3024587.1"/>
    <property type="molecule type" value="Genomic_DNA"/>
</dbReference>
<comment type="catalytic activity">
    <reaction evidence="4">
        <text>Eliminative cleavage of (1-&gt;4)-alpha-D-galacturonan methyl ester to give oligosaccharides with 4-deoxy-6-O-methyl-alpha-D-galact-4-enuronosyl groups at their non-reducing ends.</text>
        <dbReference type="EC" id="4.2.2.10"/>
    </reaction>
</comment>
<evidence type="ECO:0000259" key="8">
    <source>
        <dbReference type="SMART" id="SM00458"/>
    </source>
</evidence>
<keyword evidence="2" id="KW-0325">Glycoprotein</keyword>
<evidence type="ECO:0000259" key="9">
    <source>
        <dbReference type="SMART" id="SM00656"/>
    </source>
</evidence>
<organism evidence="10 11">
    <name type="scientific">Vibrio zhugei</name>
    <dbReference type="NCBI Taxonomy" id="2479546"/>
    <lineage>
        <taxon>Bacteria</taxon>
        <taxon>Pseudomonadati</taxon>
        <taxon>Pseudomonadota</taxon>
        <taxon>Gammaproteobacteria</taxon>
        <taxon>Vibrionales</taxon>
        <taxon>Vibrionaceae</taxon>
        <taxon>Vibrio</taxon>
    </lineage>
</organism>
<keyword evidence="7" id="KW-0964">Secreted</keyword>
<sequence>MTSASTLAANCTQMPNSGGTYYIINKGSNHALDVNTNDTSATPNVITYENWKPNNQKFVVTKQSDGYWEMKSVYNNKLVEVYNSCTANGANVDTYDDWNGDTQRWELKPQSDGAFKIVSKVSAKSLTVAGSQNGANVYQNDDANLSSQRWYFNPVDGQCGSGSGGSNGVIGFANQPGNDGLSTTTGGQGGPEVTVQTCDALVRELGTDGRRVIKIPANKTIDCRTAPRPVQACRLDCAMWNDPGKLWYRLPVGNTSCTSLDSDTNQTFTVQRNDTRIMVKSNKSVIGGNKNSSLRGGTFVVYNAKNVIIKNLNIFDVNPALVEAGKGVLVDNSTHVWIDHVSFRNISDGHIDFDNSKNVTVSWNRFFGQNNQVCANHHWYTNLVKNTQVTFHHNFWDNAAGRNPKLYGPNTRAHIFNNYYKNITYFSISVSHGAQALVENNYFENALSPHWREGEGFIQASGNTYVGSSAQNTHRDSGDRVFQDINLYPYALQNPNSLGSVIDSQTGPQ</sequence>
<dbReference type="PANTHER" id="PTHR31683:SF67">
    <property type="entry name" value="PECTIN LYASE F-RELATED"/>
    <property type="match status" value="1"/>
</dbReference>
<dbReference type="RefSeq" id="WP_164711754.1">
    <property type="nucleotide sequence ID" value="NZ_AP024912.1"/>
</dbReference>
<feature type="domain" description="Ricin B lectin" evidence="8">
    <location>
        <begin position="18"/>
        <end position="153"/>
    </location>
</feature>
<dbReference type="SMART" id="SM00458">
    <property type="entry name" value="RICIN"/>
    <property type="match status" value="1"/>
</dbReference>
<dbReference type="EC" id="4.2.2.10" evidence="6"/>
<evidence type="ECO:0000256" key="7">
    <source>
        <dbReference type="RuleBase" id="RU361173"/>
    </source>
</evidence>
<dbReference type="InterPro" id="IPR000772">
    <property type="entry name" value="Ricin_B_lectin"/>
</dbReference>
<name>A0ABV7C953_9VIBR</name>
<keyword evidence="1" id="KW-1015">Disulfide bond</keyword>
<dbReference type="Gene3D" id="2.160.20.10">
    <property type="entry name" value="Single-stranded right-handed beta-helix, Pectin lyase-like"/>
    <property type="match status" value="1"/>
</dbReference>
<feature type="domain" description="Pectate lyase" evidence="9">
    <location>
        <begin position="252"/>
        <end position="449"/>
    </location>
</feature>
<dbReference type="InterPro" id="IPR012334">
    <property type="entry name" value="Pectin_lyas_fold"/>
</dbReference>
<evidence type="ECO:0000256" key="6">
    <source>
        <dbReference type="ARBA" id="ARBA00039082"/>
    </source>
</evidence>
<evidence type="ECO:0000256" key="1">
    <source>
        <dbReference type="ARBA" id="ARBA00023157"/>
    </source>
</evidence>
<evidence type="ECO:0000256" key="2">
    <source>
        <dbReference type="ARBA" id="ARBA00023180"/>
    </source>
</evidence>
<dbReference type="PANTHER" id="PTHR31683">
    <property type="entry name" value="PECTATE LYASE 18-RELATED"/>
    <property type="match status" value="1"/>
</dbReference>
<accession>A0ABV7C953</accession>
<evidence type="ECO:0000256" key="5">
    <source>
        <dbReference type="ARBA" id="ARBA00037631"/>
    </source>
</evidence>